<dbReference type="InterPro" id="IPR006574">
    <property type="entry name" value="PRY"/>
</dbReference>
<dbReference type="InterPro" id="IPR000315">
    <property type="entry name" value="Znf_B-box"/>
</dbReference>
<dbReference type="Gene3D" id="3.30.160.60">
    <property type="entry name" value="Classic Zinc Finger"/>
    <property type="match status" value="1"/>
</dbReference>
<keyword evidence="1" id="KW-0479">Metal-binding</keyword>
<dbReference type="InterPro" id="IPR017907">
    <property type="entry name" value="Znf_RING_CS"/>
</dbReference>
<dbReference type="PRINTS" id="PR01407">
    <property type="entry name" value="BUTYPHLNCDUF"/>
</dbReference>
<keyword evidence="3" id="KW-0862">Zinc</keyword>
<dbReference type="SUPFAM" id="SSF57850">
    <property type="entry name" value="RING/U-box"/>
    <property type="match status" value="1"/>
</dbReference>
<proteinExistence type="predicted"/>
<dbReference type="Pfam" id="PF13765">
    <property type="entry name" value="PRY"/>
    <property type="match status" value="1"/>
</dbReference>
<keyword evidence="9" id="KW-1185">Reference proteome</keyword>
<dbReference type="Gene3D" id="3.30.40.10">
    <property type="entry name" value="Zinc/RING finger domain, C3HC4 (zinc finger)"/>
    <property type="match status" value="1"/>
</dbReference>
<dbReference type="Pfam" id="PF25600">
    <property type="entry name" value="TRIM_CC"/>
    <property type="match status" value="1"/>
</dbReference>
<dbReference type="InterPro" id="IPR003879">
    <property type="entry name" value="Butyrophylin_SPRY"/>
</dbReference>
<dbReference type="InterPro" id="IPR058030">
    <property type="entry name" value="TRIM8/14/16/25/29/45/65_CC"/>
</dbReference>
<evidence type="ECO:0000256" key="4">
    <source>
        <dbReference type="PROSITE-ProRule" id="PRU00024"/>
    </source>
</evidence>
<dbReference type="InterPro" id="IPR013083">
    <property type="entry name" value="Znf_RING/FYVE/PHD"/>
</dbReference>
<dbReference type="InterPro" id="IPR001870">
    <property type="entry name" value="B30.2/SPRY"/>
</dbReference>
<protein>
    <submittedName>
        <fullName evidence="8">Uncharacterized protein</fullName>
    </submittedName>
</protein>
<dbReference type="Gene3D" id="2.60.120.920">
    <property type="match status" value="1"/>
</dbReference>
<dbReference type="Proteomes" id="UP000823561">
    <property type="component" value="Chromosome 3"/>
</dbReference>
<feature type="domain" description="B box-type" evidence="6">
    <location>
        <begin position="69"/>
        <end position="107"/>
    </location>
</feature>
<sequence>MASALDDDLFCVVCHDVFKNPVVLSCNHIFCKVCLQKFWKSKKSRECPLCRRRSSRERPLSNPVFLGEFCSRRHSEKLKFFCVDDKQPVCVVCRDSREHTNHTFQEAADLKVGMKISIEFLKKKLKIFEEAKTTRDQTAEDIKTQAQHTEKQIHEEFEKLHQFLRDEEAARIAALREEEEWRGRVMKEEIEKMSREISFLSDTIRAIEEEMGADDVTFLQNYKSPVERAQCTLQDPERVSGVLINVAKHLDNLKFSVWEKMRKIVQCTPVTLDPLSAHPDLLLSEDLTSVRYMSKNIFRFDKYHSVVGSEGFNTGTHCWDVEVGDCPRWTVGVMMSFAQKCGDYVTLNGRLYMW</sequence>
<dbReference type="PROSITE" id="PS50188">
    <property type="entry name" value="B302_SPRY"/>
    <property type="match status" value="1"/>
</dbReference>
<dbReference type="PROSITE" id="PS00518">
    <property type="entry name" value="ZF_RING_1"/>
    <property type="match status" value="1"/>
</dbReference>
<dbReference type="PROSITE" id="PS50089">
    <property type="entry name" value="ZF_RING_2"/>
    <property type="match status" value="1"/>
</dbReference>
<name>A0AAV6HAB6_9TELE</name>
<evidence type="ECO:0000259" key="5">
    <source>
        <dbReference type="PROSITE" id="PS50089"/>
    </source>
</evidence>
<dbReference type="SMART" id="SM00589">
    <property type="entry name" value="PRY"/>
    <property type="match status" value="1"/>
</dbReference>
<gene>
    <name evidence="8" type="ORF">AALO_G00036720</name>
</gene>
<dbReference type="InterPro" id="IPR013320">
    <property type="entry name" value="ConA-like_dom_sf"/>
</dbReference>
<dbReference type="InterPro" id="IPR043136">
    <property type="entry name" value="B30.2/SPRY_sf"/>
</dbReference>
<dbReference type="AlphaFoldDB" id="A0AAV6HAB6"/>
<dbReference type="GO" id="GO:0008270">
    <property type="term" value="F:zinc ion binding"/>
    <property type="evidence" value="ECO:0007669"/>
    <property type="project" value="UniProtKB-KW"/>
</dbReference>
<dbReference type="EMBL" id="JADWDJ010000003">
    <property type="protein sequence ID" value="KAG5282965.1"/>
    <property type="molecule type" value="Genomic_DNA"/>
</dbReference>
<evidence type="ECO:0000259" key="7">
    <source>
        <dbReference type="PROSITE" id="PS50188"/>
    </source>
</evidence>
<accession>A0AAV6HAB6</accession>
<dbReference type="Pfam" id="PF00643">
    <property type="entry name" value="zf-B_box"/>
    <property type="match status" value="1"/>
</dbReference>
<dbReference type="SUPFAM" id="SSF49899">
    <property type="entry name" value="Concanavalin A-like lectins/glucanases"/>
    <property type="match status" value="1"/>
</dbReference>
<dbReference type="PROSITE" id="PS50119">
    <property type="entry name" value="ZF_BBOX"/>
    <property type="match status" value="1"/>
</dbReference>
<dbReference type="SMART" id="SM00184">
    <property type="entry name" value="RING"/>
    <property type="match status" value="1"/>
</dbReference>
<dbReference type="InterPro" id="IPR001841">
    <property type="entry name" value="Znf_RING"/>
</dbReference>
<dbReference type="SUPFAM" id="SSF57845">
    <property type="entry name" value="B-box zinc-binding domain"/>
    <property type="match status" value="1"/>
</dbReference>
<comment type="caution">
    <text evidence="8">The sequence shown here is derived from an EMBL/GenBank/DDBJ whole genome shotgun (WGS) entry which is preliminary data.</text>
</comment>
<dbReference type="SMART" id="SM00336">
    <property type="entry name" value="BBOX"/>
    <property type="match status" value="1"/>
</dbReference>
<dbReference type="Pfam" id="PF13920">
    <property type="entry name" value="zf-C3HC4_3"/>
    <property type="match status" value="1"/>
</dbReference>
<evidence type="ECO:0000313" key="8">
    <source>
        <dbReference type="EMBL" id="KAG5282965.1"/>
    </source>
</evidence>
<reference evidence="8" key="1">
    <citation type="submission" date="2020-10" db="EMBL/GenBank/DDBJ databases">
        <title>Chromosome-scale genome assembly of the Allis shad, Alosa alosa.</title>
        <authorList>
            <person name="Margot Z."/>
            <person name="Christophe K."/>
            <person name="Cabau C."/>
            <person name="Louis A."/>
            <person name="Berthelot C."/>
            <person name="Parey E."/>
            <person name="Roest Crollius H."/>
            <person name="Montfort J."/>
            <person name="Robinson-Rechavi M."/>
            <person name="Bucao C."/>
            <person name="Bouchez O."/>
            <person name="Gislard M."/>
            <person name="Lluch J."/>
            <person name="Milhes M."/>
            <person name="Lampietro C."/>
            <person name="Lopez Roques C."/>
            <person name="Donnadieu C."/>
            <person name="Braasch I."/>
            <person name="Desvignes T."/>
            <person name="Postlethwait J."/>
            <person name="Bobe J."/>
            <person name="Guiguen Y."/>
        </authorList>
    </citation>
    <scope>NUCLEOTIDE SEQUENCE</scope>
    <source>
        <strain evidence="8">M-15738</strain>
        <tissue evidence="8">Blood</tissue>
    </source>
</reference>
<evidence type="ECO:0000259" key="6">
    <source>
        <dbReference type="PROSITE" id="PS50119"/>
    </source>
</evidence>
<evidence type="ECO:0000256" key="2">
    <source>
        <dbReference type="ARBA" id="ARBA00022771"/>
    </source>
</evidence>
<keyword evidence="2 4" id="KW-0863">Zinc-finger</keyword>
<dbReference type="PANTHER" id="PTHR24103">
    <property type="entry name" value="E3 UBIQUITIN-PROTEIN LIGASE TRIM"/>
    <property type="match status" value="1"/>
</dbReference>
<evidence type="ECO:0000256" key="3">
    <source>
        <dbReference type="ARBA" id="ARBA00022833"/>
    </source>
</evidence>
<dbReference type="InterPro" id="IPR050143">
    <property type="entry name" value="TRIM/RBCC"/>
</dbReference>
<evidence type="ECO:0000256" key="1">
    <source>
        <dbReference type="ARBA" id="ARBA00022723"/>
    </source>
</evidence>
<feature type="domain" description="RING-type" evidence="5">
    <location>
        <begin position="11"/>
        <end position="51"/>
    </location>
</feature>
<feature type="domain" description="B30.2/SPRY" evidence="7">
    <location>
        <begin position="250"/>
        <end position="354"/>
    </location>
</feature>
<evidence type="ECO:0000313" key="9">
    <source>
        <dbReference type="Proteomes" id="UP000823561"/>
    </source>
</evidence>
<organism evidence="8 9">
    <name type="scientific">Alosa alosa</name>
    <name type="common">allis shad</name>
    <dbReference type="NCBI Taxonomy" id="278164"/>
    <lineage>
        <taxon>Eukaryota</taxon>
        <taxon>Metazoa</taxon>
        <taxon>Chordata</taxon>
        <taxon>Craniata</taxon>
        <taxon>Vertebrata</taxon>
        <taxon>Euteleostomi</taxon>
        <taxon>Actinopterygii</taxon>
        <taxon>Neopterygii</taxon>
        <taxon>Teleostei</taxon>
        <taxon>Clupei</taxon>
        <taxon>Clupeiformes</taxon>
        <taxon>Clupeoidei</taxon>
        <taxon>Clupeidae</taxon>
        <taxon>Alosa</taxon>
    </lineage>
</organism>